<dbReference type="InterPro" id="IPR009080">
    <property type="entry name" value="tRNAsynth_Ia_anticodon-bd"/>
</dbReference>
<dbReference type="FunFam" id="3.40.50.620:FF:000030">
    <property type="entry name" value="Arginine--tRNA ligase"/>
    <property type="match status" value="1"/>
</dbReference>
<evidence type="ECO:0000256" key="12">
    <source>
        <dbReference type="RuleBase" id="RU363038"/>
    </source>
</evidence>
<dbReference type="SMART" id="SM01016">
    <property type="entry name" value="Arg_tRNA_synt_N"/>
    <property type="match status" value="1"/>
</dbReference>
<comment type="subunit">
    <text evidence="3 11">Monomer.</text>
</comment>
<dbReference type="SUPFAM" id="SSF55190">
    <property type="entry name" value="Arginyl-tRNA synthetase (ArgRS), N-terminal 'additional' domain"/>
    <property type="match status" value="1"/>
</dbReference>
<feature type="domain" description="Arginyl tRNA synthetase N-terminal" evidence="14">
    <location>
        <begin position="1"/>
        <end position="87"/>
    </location>
</feature>
<evidence type="ECO:0000256" key="7">
    <source>
        <dbReference type="ARBA" id="ARBA00022840"/>
    </source>
</evidence>
<evidence type="ECO:0000256" key="8">
    <source>
        <dbReference type="ARBA" id="ARBA00022917"/>
    </source>
</evidence>
<evidence type="ECO:0000256" key="9">
    <source>
        <dbReference type="ARBA" id="ARBA00023146"/>
    </source>
</evidence>
<dbReference type="InterPro" id="IPR014729">
    <property type="entry name" value="Rossmann-like_a/b/a_fold"/>
</dbReference>
<protein>
    <recommendedName>
        <fullName evidence="11">Arginine--tRNA ligase</fullName>
        <ecNumber evidence="11">6.1.1.19</ecNumber>
    </recommendedName>
    <alternativeName>
        <fullName evidence="11">Arginyl-tRNA synthetase</fullName>
        <shortName evidence="11">ArgRS</shortName>
    </alternativeName>
</protein>
<reference evidence="16" key="1">
    <citation type="submission" date="2014-09" db="EMBL/GenBank/DDBJ databases">
        <authorList>
            <person name="Hjerde E."/>
        </authorList>
    </citation>
    <scope>NUCLEOTIDE SEQUENCE [LARGE SCALE GENOMIC DNA]</scope>
    <source>
        <strain evidence="16">06/09/139</strain>
    </source>
</reference>
<dbReference type="RefSeq" id="WP_045101575.1">
    <property type="nucleotide sequence ID" value="NZ_LN554846.1"/>
</dbReference>
<evidence type="ECO:0000313" key="16">
    <source>
        <dbReference type="Proteomes" id="UP000032427"/>
    </source>
</evidence>
<keyword evidence="16" id="KW-1185">Reference proteome</keyword>
<dbReference type="KEGG" id="awd:AWOD_I_0805"/>
<keyword evidence="9 11" id="KW-0030">Aminoacyl-tRNA synthetase</keyword>
<keyword evidence="4 11" id="KW-0963">Cytoplasm</keyword>
<dbReference type="GeneID" id="28540374"/>
<dbReference type="CDD" id="cd07956">
    <property type="entry name" value="Anticodon_Ia_Arg"/>
    <property type="match status" value="1"/>
</dbReference>
<dbReference type="GO" id="GO:0005524">
    <property type="term" value="F:ATP binding"/>
    <property type="evidence" value="ECO:0007669"/>
    <property type="project" value="UniProtKB-UniRule"/>
</dbReference>
<dbReference type="Pfam" id="PF05746">
    <property type="entry name" value="DALR_1"/>
    <property type="match status" value="1"/>
</dbReference>
<evidence type="ECO:0000256" key="2">
    <source>
        <dbReference type="ARBA" id="ARBA00005594"/>
    </source>
</evidence>
<evidence type="ECO:0000259" key="14">
    <source>
        <dbReference type="SMART" id="SM01016"/>
    </source>
</evidence>
<dbReference type="InterPro" id="IPR001412">
    <property type="entry name" value="aa-tRNA-synth_I_CS"/>
</dbReference>
<evidence type="ECO:0000256" key="5">
    <source>
        <dbReference type="ARBA" id="ARBA00022598"/>
    </source>
</evidence>
<evidence type="ECO:0000256" key="10">
    <source>
        <dbReference type="ARBA" id="ARBA00049339"/>
    </source>
</evidence>
<dbReference type="HOGENOM" id="CLU_006406_5_1_6"/>
<dbReference type="PROSITE" id="PS00178">
    <property type="entry name" value="AA_TRNA_LIGASE_I"/>
    <property type="match status" value="1"/>
</dbReference>
<keyword evidence="6 11" id="KW-0547">Nucleotide-binding</keyword>
<keyword evidence="8 11" id="KW-0648">Protein biosynthesis</keyword>
<evidence type="ECO:0000256" key="6">
    <source>
        <dbReference type="ARBA" id="ARBA00022741"/>
    </source>
</evidence>
<dbReference type="InterPro" id="IPR001278">
    <property type="entry name" value="Arg-tRNA-ligase"/>
</dbReference>
<dbReference type="FunFam" id="1.10.730.10:FF:000001">
    <property type="entry name" value="Arginine--tRNA ligase"/>
    <property type="match status" value="1"/>
</dbReference>
<dbReference type="Gene3D" id="1.10.730.10">
    <property type="entry name" value="Isoleucyl-tRNA Synthetase, Domain 1"/>
    <property type="match status" value="1"/>
</dbReference>
<dbReference type="Pfam" id="PF00750">
    <property type="entry name" value="tRNA-synt_1d"/>
    <property type="match status" value="1"/>
</dbReference>
<dbReference type="GO" id="GO:0006420">
    <property type="term" value="P:arginyl-tRNA aminoacylation"/>
    <property type="evidence" value="ECO:0007669"/>
    <property type="project" value="UniProtKB-UniRule"/>
</dbReference>
<dbReference type="PANTHER" id="PTHR11956:SF5">
    <property type="entry name" value="ARGININE--TRNA LIGASE, CYTOPLASMIC"/>
    <property type="match status" value="1"/>
</dbReference>
<dbReference type="NCBIfam" id="TIGR00456">
    <property type="entry name" value="argS"/>
    <property type="match status" value="1"/>
</dbReference>
<sequence>MNIQSLINDKVSQALEAAGAPAGSPAAVRQSAKAQFGDYQANGVMGVAKRLGTNPREFAQKVLDVLDLDGIASKTEIAGPGFINIFLSEEFLAKQAEAALADERLGVAKEKQQNIVADYSAPNVAKEMHVGHLRSTIIGDAVVRTLEFLGHNVTRANHIGDWGTQFGMLIANLERIQKEKGEVSMELSDLEGFYRESKKLYDEDEEFAVTARGYVVKLQGGDEFCAEMWKKLVDVTMVQNQRNYDRLNVSLTRDNVMGESMYNSMLAPIVADLQKQGLAVESDGAQVVYLDEYKNKDGEPMGVIVQKRDGGFLYTTTDIACAKYRFEELNADRVLYFIDSRQHQHLMQAWTIVRKAGYVPESVSLEHHAFGMMLGKDGRPFKTRAGGTVRLADLLDEAEQRATALIEEKNKDLSAEEKAKIATTVAMAAVKYSDLSKHRTTDYIFDWDNMLAFEGNTAPYMQYAYTRVASIFSKAGLSMDELTGEVKITDEKEKALVSKLMQFEEAVQAVASEGQPHLMCAYLFELAGQFSSFYEACPILNNEDEAVKQSRLKLAALTAKTIKQGLDLLGIETLERM</sequence>
<dbReference type="InterPro" id="IPR008909">
    <property type="entry name" value="DALR_anticod-bd"/>
</dbReference>
<keyword evidence="5 11" id="KW-0436">Ligase</keyword>
<dbReference type="InterPro" id="IPR005148">
    <property type="entry name" value="Arg-tRNA-synth_N"/>
</dbReference>
<name>A0A090INL4_9GAMM</name>
<dbReference type="PRINTS" id="PR01038">
    <property type="entry name" value="TRNASYNTHARG"/>
</dbReference>
<feature type="domain" description="DALR anticodon binding" evidence="13">
    <location>
        <begin position="461"/>
        <end position="577"/>
    </location>
</feature>
<dbReference type="AlphaFoldDB" id="A0A090INL4"/>
<dbReference type="HAMAP" id="MF_00123">
    <property type="entry name" value="Arg_tRNA_synth"/>
    <property type="match status" value="1"/>
</dbReference>
<evidence type="ECO:0000313" key="15">
    <source>
        <dbReference type="EMBL" id="CED70898.1"/>
    </source>
</evidence>
<dbReference type="CDD" id="cd00671">
    <property type="entry name" value="ArgRS_core"/>
    <property type="match status" value="1"/>
</dbReference>
<dbReference type="OrthoDB" id="9803211at2"/>
<comment type="catalytic activity">
    <reaction evidence="10 11">
        <text>tRNA(Arg) + L-arginine + ATP = L-arginyl-tRNA(Arg) + AMP + diphosphate</text>
        <dbReference type="Rhea" id="RHEA:20301"/>
        <dbReference type="Rhea" id="RHEA-COMP:9658"/>
        <dbReference type="Rhea" id="RHEA-COMP:9673"/>
        <dbReference type="ChEBI" id="CHEBI:30616"/>
        <dbReference type="ChEBI" id="CHEBI:32682"/>
        <dbReference type="ChEBI" id="CHEBI:33019"/>
        <dbReference type="ChEBI" id="CHEBI:78442"/>
        <dbReference type="ChEBI" id="CHEBI:78513"/>
        <dbReference type="ChEBI" id="CHEBI:456215"/>
        <dbReference type="EC" id="6.1.1.19"/>
    </reaction>
</comment>
<comment type="similarity">
    <text evidence="2 11 12">Belongs to the class-I aminoacyl-tRNA synthetase family.</text>
</comment>
<evidence type="ECO:0000259" key="13">
    <source>
        <dbReference type="SMART" id="SM00836"/>
    </source>
</evidence>
<keyword evidence="7 11" id="KW-0067">ATP-binding</keyword>
<dbReference type="STRING" id="80852.AWOD_I_0805"/>
<dbReference type="Proteomes" id="UP000032427">
    <property type="component" value="Chromosome 1"/>
</dbReference>
<dbReference type="Gene3D" id="3.40.50.620">
    <property type="entry name" value="HUPs"/>
    <property type="match status" value="1"/>
</dbReference>
<accession>A0A090INL4</accession>
<dbReference type="InterPro" id="IPR036695">
    <property type="entry name" value="Arg-tRNA-synth_N_sf"/>
</dbReference>
<dbReference type="SMART" id="SM00836">
    <property type="entry name" value="DALR_1"/>
    <property type="match status" value="1"/>
</dbReference>
<evidence type="ECO:0000256" key="11">
    <source>
        <dbReference type="HAMAP-Rule" id="MF_00123"/>
    </source>
</evidence>
<dbReference type="EMBL" id="LN554846">
    <property type="protein sequence ID" value="CED70898.1"/>
    <property type="molecule type" value="Genomic_DNA"/>
</dbReference>
<evidence type="ECO:0000256" key="4">
    <source>
        <dbReference type="ARBA" id="ARBA00022490"/>
    </source>
</evidence>
<dbReference type="PANTHER" id="PTHR11956">
    <property type="entry name" value="ARGINYL-TRNA SYNTHETASE"/>
    <property type="match status" value="1"/>
</dbReference>
<dbReference type="SUPFAM" id="SSF52374">
    <property type="entry name" value="Nucleotidylyl transferase"/>
    <property type="match status" value="1"/>
</dbReference>
<dbReference type="GO" id="GO:0004814">
    <property type="term" value="F:arginine-tRNA ligase activity"/>
    <property type="evidence" value="ECO:0007669"/>
    <property type="project" value="UniProtKB-UniRule"/>
</dbReference>
<dbReference type="Gene3D" id="3.30.1360.70">
    <property type="entry name" value="Arginyl tRNA synthetase N-terminal domain"/>
    <property type="match status" value="1"/>
</dbReference>
<dbReference type="InterPro" id="IPR035684">
    <property type="entry name" value="ArgRS_core"/>
</dbReference>
<comment type="subcellular location">
    <subcellularLocation>
        <location evidence="1 11">Cytoplasm</location>
    </subcellularLocation>
</comment>
<evidence type="ECO:0000256" key="1">
    <source>
        <dbReference type="ARBA" id="ARBA00004496"/>
    </source>
</evidence>
<organism evidence="15 16">
    <name type="scientific">Aliivibrio wodanis</name>
    <dbReference type="NCBI Taxonomy" id="80852"/>
    <lineage>
        <taxon>Bacteria</taxon>
        <taxon>Pseudomonadati</taxon>
        <taxon>Pseudomonadota</taxon>
        <taxon>Gammaproteobacteria</taxon>
        <taxon>Vibrionales</taxon>
        <taxon>Vibrionaceae</taxon>
        <taxon>Aliivibrio</taxon>
    </lineage>
</organism>
<dbReference type="PATRIC" id="fig|80852.17.peg.818"/>
<dbReference type="Pfam" id="PF03485">
    <property type="entry name" value="Arg_tRNA_synt_N"/>
    <property type="match status" value="1"/>
</dbReference>
<dbReference type="GO" id="GO:0005737">
    <property type="term" value="C:cytoplasm"/>
    <property type="evidence" value="ECO:0007669"/>
    <property type="project" value="UniProtKB-SubCell"/>
</dbReference>
<proteinExistence type="inferred from homology"/>
<dbReference type="EC" id="6.1.1.19" evidence="11"/>
<dbReference type="SUPFAM" id="SSF47323">
    <property type="entry name" value="Anticodon-binding domain of a subclass of class I aminoacyl-tRNA synthetases"/>
    <property type="match status" value="1"/>
</dbReference>
<gene>
    <name evidence="11 15" type="primary">argS</name>
    <name evidence="15" type="ORF">AWOD_I_0805</name>
</gene>
<evidence type="ECO:0000256" key="3">
    <source>
        <dbReference type="ARBA" id="ARBA00011245"/>
    </source>
</evidence>
<feature type="short sequence motif" description="'HIGH' region" evidence="11">
    <location>
        <begin position="122"/>
        <end position="132"/>
    </location>
</feature>